<comment type="subcellular location">
    <subcellularLocation>
        <location evidence="1 6">Cell outer membrane</location>
    </subcellularLocation>
</comment>
<feature type="domain" description="TonB-dependent receptor-like beta-barrel" evidence="8">
    <location>
        <begin position="417"/>
        <end position="872"/>
    </location>
</feature>
<dbReference type="CDD" id="cd01347">
    <property type="entry name" value="ligand_gated_channel"/>
    <property type="match status" value="1"/>
</dbReference>
<keyword evidence="4 6" id="KW-0472">Membrane</keyword>
<feature type="domain" description="TonB-dependent receptor plug" evidence="9">
    <location>
        <begin position="67"/>
        <end position="177"/>
    </location>
</feature>
<feature type="signal peptide" evidence="7">
    <location>
        <begin position="1"/>
        <end position="29"/>
    </location>
</feature>
<dbReference type="EMBL" id="QFNF01000010">
    <property type="protein sequence ID" value="PZO78863.1"/>
    <property type="molecule type" value="Genomic_DNA"/>
</dbReference>
<dbReference type="InterPro" id="IPR010917">
    <property type="entry name" value="TonB_rcpt_CS"/>
</dbReference>
<dbReference type="Proteomes" id="UP000248614">
    <property type="component" value="Unassembled WGS sequence"/>
</dbReference>
<sequence>MNRHAARRARALRLPLVLPLAMLATPALAQSGQPAAAPPTAAAPADGGDIVVTGSYADSLANAQSTKRRAAYALDAISSTDIGKFPNQNVAEALQIVPGVAITRPRGEGQYVSIRGLGPQFQNTVLNGRQIAINEFVENGNALGTQFRFEMLPSEFTSQIEVVKSPTANMTEGALGGNINVHTLRPFEVGNSTTLGVRGTLTSLTGKVTPTLTGITSGVSSDGTLGLLVGGQYLRKDVRNDHLWNFGWNQNVALFRGTLGPGIYTPTRTRPTFEHEERERLSGLVSAQWRPSPELETTLDLLATRLNVQYDESGMDIYPDDTSRIPLGANPSVNLNLPQPVFVPGTARIVGDTAVAGTIDNARFMAAREQAYNRHDLVSIGLHQKWTPERWTVSGDVNWSSAHSYFPSLAQSTVRSRAAFYAPFRYDASAGYEKLPSIAETKRWTDPANYMIFPFQIAYKNSKDEDFNTTFEVARDFDGLLNRITAGGQYHFRERDYMRQDITLNGLNGRPLTSLGTDAYGQPYTGFLSPVGGDAPRDWLVPNSDAFLKAFLTPGVAATAPNVNDLGASFRVGLRIYTGYLRGDFGTGPLTGNVGVRYVHTDQQSSGTINIGTAAAPRAQAVSYPLAFDDVLPSLNLRGELSHNLVARFGASRVMTRPNVIDNAPRITLANDSPTGTGGNPQLKPFLATQFDTSLEWYFSRHGQLAGAVFYKAMDDYITAQSQTIFVPGRNDASGAPLPITLSTQVNGGSAKVYGAEFSYSQVFSFLPHPLDGLGVQATYTRVEVASDYRTGGLEVRDQLPGLSKNSANAVLFYDKGPFSGRVSYVWRDKYLNAANTSVLAPVYTAAFGSLDGSVSYRLTPNVMLTLEGTNLADASAYNYADNEYRFAEIANYGRIVMLGVRAKF</sequence>
<gene>
    <name evidence="10" type="ORF">DI632_06130</name>
</gene>
<keyword evidence="5" id="KW-0998">Cell outer membrane</keyword>
<feature type="chain" id="PRO_5016119739" evidence="7">
    <location>
        <begin position="30"/>
        <end position="905"/>
    </location>
</feature>
<evidence type="ECO:0000256" key="1">
    <source>
        <dbReference type="ARBA" id="ARBA00004442"/>
    </source>
</evidence>
<evidence type="ECO:0000256" key="5">
    <source>
        <dbReference type="ARBA" id="ARBA00023237"/>
    </source>
</evidence>
<dbReference type="PROSITE" id="PS01156">
    <property type="entry name" value="TONB_DEPENDENT_REC_2"/>
    <property type="match status" value="1"/>
</dbReference>
<evidence type="ECO:0000256" key="6">
    <source>
        <dbReference type="RuleBase" id="RU003357"/>
    </source>
</evidence>
<evidence type="ECO:0000256" key="3">
    <source>
        <dbReference type="ARBA" id="ARBA00023077"/>
    </source>
</evidence>
<dbReference type="InterPro" id="IPR010104">
    <property type="entry name" value="TonB_rcpt_bac"/>
</dbReference>
<dbReference type="InterPro" id="IPR000531">
    <property type="entry name" value="Beta-barrel_TonB"/>
</dbReference>
<proteinExistence type="inferred from homology"/>
<comment type="similarity">
    <text evidence="6">Belongs to the TonB-dependent receptor family.</text>
</comment>
<evidence type="ECO:0000259" key="8">
    <source>
        <dbReference type="Pfam" id="PF00593"/>
    </source>
</evidence>
<organism evidence="10 11">
    <name type="scientific">Sphingomonas hengshuiensis</name>
    <dbReference type="NCBI Taxonomy" id="1609977"/>
    <lineage>
        <taxon>Bacteria</taxon>
        <taxon>Pseudomonadati</taxon>
        <taxon>Pseudomonadota</taxon>
        <taxon>Alphaproteobacteria</taxon>
        <taxon>Sphingomonadales</taxon>
        <taxon>Sphingomonadaceae</taxon>
        <taxon>Sphingomonas</taxon>
    </lineage>
</organism>
<evidence type="ECO:0000256" key="2">
    <source>
        <dbReference type="ARBA" id="ARBA00022729"/>
    </source>
</evidence>
<dbReference type="Gene3D" id="2.170.130.10">
    <property type="entry name" value="TonB-dependent receptor, plug domain"/>
    <property type="match status" value="1"/>
</dbReference>
<keyword evidence="3 6" id="KW-0798">TonB box</keyword>
<dbReference type="PANTHER" id="PTHR40980:SF3">
    <property type="entry name" value="TONB-DEPENDENT RECEPTOR-LIKE BETA-BARREL DOMAIN-CONTAINING PROTEIN"/>
    <property type="match status" value="1"/>
</dbReference>
<evidence type="ECO:0000256" key="4">
    <source>
        <dbReference type="ARBA" id="ARBA00023136"/>
    </source>
</evidence>
<dbReference type="GO" id="GO:0009279">
    <property type="term" value="C:cell outer membrane"/>
    <property type="evidence" value="ECO:0007669"/>
    <property type="project" value="UniProtKB-SubCell"/>
</dbReference>
<dbReference type="PANTHER" id="PTHR40980">
    <property type="entry name" value="PLUG DOMAIN-CONTAINING PROTEIN"/>
    <property type="match status" value="1"/>
</dbReference>
<keyword evidence="2 7" id="KW-0732">Signal</keyword>
<evidence type="ECO:0000313" key="11">
    <source>
        <dbReference type="Proteomes" id="UP000248614"/>
    </source>
</evidence>
<reference evidence="10 11" key="1">
    <citation type="submission" date="2017-08" db="EMBL/GenBank/DDBJ databases">
        <title>Infants hospitalized years apart are colonized by the same room-sourced microbial strains.</title>
        <authorList>
            <person name="Brooks B."/>
            <person name="Olm M.R."/>
            <person name="Firek B.A."/>
            <person name="Baker R."/>
            <person name="Thomas B.C."/>
            <person name="Morowitz M.J."/>
            <person name="Banfield J.F."/>
        </authorList>
    </citation>
    <scope>NUCLEOTIDE SEQUENCE [LARGE SCALE GENOMIC DNA]</scope>
    <source>
        <strain evidence="10">S2_018_000_R3_110</strain>
    </source>
</reference>
<dbReference type="Gene3D" id="2.40.170.20">
    <property type="entry name" value="TonB-dependent receptor, beta-barrel domain"/>
    <property type="match status" value="1"/>
</dbReference>
<comment type="caution">
    <text evidence="10">The sequence shown here is derived from an EMBL/GenBank/DDBJ whole genome shotgun (WGS) entry which is preliminary data.</text>
</comment>
<name>A0A2W4Z936_9SPHN</name>
<dbReference type="Pfam" id="PF07715">
    <property type="entry name" value="Plug"/>
    <property type="match status" value="1"/>
</dbReference>
<dbReference type="Pfam" id="PF00593">
    <property type="entry name" value="TonB_dep_Rec_b-barrel"/>
    <property type="match status" value="1"/>
</dbReference>
<accession>A0A2W4Z936</accession>
<dbReference type="AlphaFoldDB" id="A0A2W4Z936"/>
<keyword evidence="10" id="KW-0675">Receptor</keyword>
<dbReference type="InterPro" id="IPR037066">
    <property type="entry name" value="Plug_dom_sf"/>
</dbReference>
<dbReference type="SUPFAM" id="SSF56935">
    <property type="entry name" value="Porins"/>
    <property type="match status" value="1"/>
</dbReference>
<evidence type="ECO:0000313" key="10">
    <source>
        <dbReference type="EMBL" id="PZO78863.1"/>
    </source>
</evidence>
<evidence type="ECO:0000256" key="7">
    <source>
        <dbReference type="SAM" id="SignalP"/>
    </source>
</evidence>
<protein>
    <submittedName>
        <fullName evidence="10">TonB-dependent receptor</fullName>
    </submittedName>
</protein>
<evidence type="ECO:0000259" key="9">
    <source>
        <dbReference type="Pfam" id="PF07715"/>
    </source>
</evidence>
<dbReference type="InterPro" id="IPR036942">
    <property type="entry name" value="Beta-barrel_TonB_sf"/>
</dbReference>
<dbReference type="InterPro" id="IPR012910">
    <property type="entry name" value="Plug_dom"/>
</dbReference>
<dbReference type="NCBIfam" id="TIGR01782">
    <property type="entry name" value="TonB-Xanth-Caul"/>
    <property type="match status" value="1"/>
</dbReference>